<proteinExistence type="predicted"/>
<accession>A0A560F4W9</accession>
<keyword evidence="2" id="KW-0808">Transferase</keyword>
<protein>
    <submittedName>
        <fullName evidence="2">Acetyltransferase (GNAT) family protein</fullName>
    </submittedName>
</protein>
<gene>
    <name evidence="2" type="ORF">FBZ89_11397</name>
</gene>
<evidence type="ECO:0000259" key="1">
    <source>
        <dbReference type="PROSITE" id="PS51186"/>
    </source>
</evidence>
<dbReference type="AlphaFoldDB" id="A0A560F4W9"/>
<dbReference type="Gene3D" id="3.40.630.30">
    <property type="match status" value="1"/>
</dbReference>
<dbReference type="CDD" id="cd04301">
    <property type="entry name" value="NAT_SF"/>
    <property type="match status" value="1"/>
</dbReference>
<dbReference type="InterPro" id="IPR000182">
    <property type="entry name" value="GNAT_dom"/>
</dbReference>
<reference evidence="2 3" key="1">
    <citation type="submission" date="2019-06" db="EMBL/GenBank/DDBJ databases">
        <title>Genomic Encyclopedia of Type Strains, Phase IV (KMG-V): Genome sequencing to study the core and pangenomes of soil and plant-associated prokaryotes.</title>
        <authorList>
            <person name="Whitman W."/>
        </authorList>
    </citation>
    <scope>NUCLEOTIDE SEQUENCE [LARGE SCALE GENOMIC DNA]</scope>
    <source>
        <strain evidence="2 3">BR 11880</strain>
    </source>
</reference>
<dbReference type="PROSITE" id="PS51186">
    <property type="entry name" value="GNAT"/>
    <property type="match status" value="1"/>
</dbReference>
<dbReference type="SUPFAM" id="SSF55729">
    <property type="entry name" value="Acyl-CoA N-acyltransferases (Nat)"/>
    <property type="match status" value="1"/>
</dbReference>
<dbReference type="Proteomes" id="UP000319859">
    <property type="component" value="Unassembled WGS sequence"/>
</dbReference>
<feature type="domain" description="N-acetyltransferase" evidence="1">
    <location>
        <begin position="1"/>
        <end position="157"/>
    </location>
</feature>
<sequence length="162" mass="17578">MTVADLAPAFTLACAIHIDFFEALEVMADKLAVYPAGCLTLAAPDGELTGYAVSHPYARGRVPKLNHLLGGLPANADIYYIHDIAIDAAARGKGHAEMAVDLLAAHARHAGFREMRLLSVNNSGAFWRRRGFSPVLNEQVDVASYGSDATYMRRFFKPFAPT</sequence>
<name>A0A560F4W9_9PROT</name>
<dbReference type="EMBL" id="VITN01000013">
    <property type="protein sequence ID" value="TWB16687.1"/>
    <property type="molecule type" value="Genomic_DNA"/>
</dbReference>
<dbReference type="GO" id="GO:0016747">
    <property type="term" value="F:acyltransferase activity, transferring groups other than amino-acyl groups"/>
    <property type="evidence" value="ECO:0007669"/>
    <property type="project" value="InterPro"/>
</dbReference>
<organism evidence="2 3">
    <name type="scientific">Nitrospirillum amazonense</name>
    <dbReference type="NCBI Taxonomy" id="28077"/>
    <lineage>
        <taxon>Bacteria</taxon>
        <taxon>Pseudomonadati</taxon>
        <taxon>Pseudomonadota</taxon>
        <taxon>Alphaproteobacteria</taxon>
        <taxon>Rhodospirillales</taxon>
        <taxon>Azospirillaceae</taxon>
        <taxon>Nitrospirillum</taxon>
    </lineage>
</organism>
<dbReference type="Pfam" id="PF00583">
    <property type="entry name" value="Acetyltransf_1"/>
    <property type="match status" value="1"/>
</dbReference>
<dbReference type="InterPro" id="IPR016181">
    <property type="entry name" value="Acyl_CoA_acyltransferase"/>
</dbReference>
<evidence type="ECO:0000313" key="3">
    <source>
        <dbReference type="Proteomes" id="UP000319859"/>
    </source>
</evidence>
<comment type="caution">
    <text evidence="2">The sequence shown here is derived from an EMBL/GenBank/DDBJ whole genome shotgun (WGS) entry which is preliminary data.</text>
</comment>
<evidence type="ECO:0000313" key="2">
    <source>
        <dbReference type="EMBL" id="TWB16687.1"/>
    </source>
</evidence>